<keyword evidence="2" id="KW-0378">Hydrolase</keyword>
<keyword evidence="5" id="KW-0325">Glycoprotein</keyword>
<organism evidence="7 8">
    <name type="scientific">Scyliorhinus torazame</name>
    <name type="common">Cloudy catshark</name>
    <name type="synonym">Catulus torazame</name>
    <dbReference type="NCBI Taxonomy" id="75743"/>
    <lineage>
        <taxon>Eukaryota</taxon>
        <taxon>Metazoa</taxon>
        <taxon>Chordata</taxon>
        <taxon>Craniata</taxon>
        <taxon>Vertebrata</taxon>
        <taxon>Chondrichthyes</taxon>
        <taxon>Elasmobranchii</taxon>
        <taxon>Galeomorphii</taxon>
        <taxon>Galeoidea</taxon>
        <taxon>Carcharhiniformes</taxon>
        <taxon>Scyliorhinidae</taxon>
        <taxon>Scyliorhinus</taxon>
    </lineage>
</organism>
<evidence type="ECO:0000313" key="8">
    <source>
        <dbReference type="Proteomes" id="UP000288216"/>
    </source>
</evidence>
<dbReference type="Gene3D" id="3.40.1620.60">
    <property type="match status" value="1"/>
</dbReference>
<accession>A0A401QCT1</accession>
<protein>
    <recommendedName>
        <fullName evidence="6">ADAMTS cysteine-rich domain-containing protein</fullName>
    </recommendedName>
</protein>
<feature type="non-terminal residue" evidence="7">
    <location>
        <position position="1"/>
    </location>
</feature>
<dbReference type="GO" id="GO:0016787">
    <property type="term" value="F:hydrolase activity"/>
    <property type="evidence" value="ECO:0007669"/>
    <property type="project" value="UniProtKB-KW"/>
</dbReference>
<dbReference type="AlphaFoldDB" id="A0A401QCT1"/>
<keyword evidence="4" id="KW-1015">Disulfide bond</keyword>
<evidence type="ECO:0000256" key="2">
    <source>
        <dbReference type="ARBA" id="ARBA00022801"/>
    </source>
</evidence>
<evidence type="ECO:0000256" key="4">
    <source>
        <dbReference type="ARBA" id="ARBA00023157"/>
    </source>
</evidence>
<gene>
    <name evidence="7" type="ORF">scyTo_0023544</name>
</gene>
<dbReference type="InterPro" id="IPR041645">
    <property type="entry name" value="ADAMTS_CR_2"/>
</dbReference>
<dbReference type="Pfam" id="PF17771">
    <property type="entry name" value="ADAMTS_CR_2"/>
    <property type="match status" value="1"/>
</dbReference>
<keyword evidence="1" id="KW-0479">Metal-binding</keyword>
<proteinExistence type="predicted"/>
<keyword evidence="3" id="KW-0862">Zinc</keyword>
<comment type="caution">
    <text evidence="7">The sequence shown here is derived from an EMBL/GenBank/DDBJ whole genome shotgun (WGS) entry which is preliminary data.</text>
</comment>
<keyword evidence="8" id="KW-1185">Reference proteome</keyword>
<dbReference type="OrthoDB" id="9942326at2759"/>
<dbReference type="GO" id="GO:0046872">
    <property type="term" value="F:metal ion binding"/>
    <property type="evidence" value="ECO:0007669"/>
    <property type="project" value="UniProtKB-KW"/>
</dbReference>
<evidence type="ECO:0000259" key="6">
    <source>
        <dbReference type="Pfam" id="PF17771"/>
    </source>
</evidence>
<dbReference type="EMBL" id="BFAA01030499">
    <property type="protein sequence ID" value="GCB83173.1"/>
    <property type="molecule type" value="Genomic_DNA"/>
</dbReference>
<evidence type="ECO:0000256" key="1">
    <source>
        <dbReference type="ARBA" id="ARBA00022723"/>
    </source>
</evidence>
<feature type="domain" description="ADAMTS cysteine-rich" evidence="6">
    <location>
        <begin position="22"/>
        <end position="85"/>
    </location>
</feature>
<evidence type="ECO:0000256" key="5">
    <source>
        <dbReference type="ARBA" id="ARBA00023180"/>
    </source>
</evidence>
<dbReference type="STRING" id="75743.A0A401QCT1"/>
<dbReference type="Proteomes" id="UP000288216">
    <property type="component" value="Unassembled WGS sequence"/>
</dbReference>
<sequence length="90" mass="9642">TSWAMCLNDLPATESGISGEKPGLFYGADDQCKRAFGVKATVCSFSRPDIDVCNVLSCHTDPADLSTCTRWMVPLLDGTECGPNKVPVTE</sequence>
<evidence type="ECO:0000256" key="3">
    <source>
        <dbReference type="ARBA" id="ARBA00022833"/>
    </source>
</evidence>
<name>A0A401QCT1_SCYTO</name>
<evidence type="ECO:0000313" key="7">
    <source>
        <dbReference type="EMBL" id="GCB83173.1"/>
    </source>
</evidence>
<reference evidence="7 8" key="1">
    <citation type="journal article" date="2018" name="Nat. Ecol. Evol.">
        <title>Shark genomes provide insights into elasmobranch evolution and the origin of vertebrates.</title>
        <authorList>
            <person name="Hara Y"/>
            <person name="Yamaguchi K"/>
            <person name="Onimaru K"/>
            <person name="Kadota M"/>
            <person name="Koyanagi M"/>
            <person name="Keeley SD"/>
            <person name="Tatsumi K"/>
            <person name="Tanaka K"/>
            <person name="Motone F"/>
            <person name="Kageyama Y"/>
            <person name="Nozu R"/>
            <person name="Adachi N"/>
            <person name="Nishimura O"/>
            <person name="Nakagawa R"/>
            <person name="Tanegashima C"/>
            <person name="Kiyatake I"/>
            <person name="Matsumoto R"/>
            <person name="Murakumo K"/>
            <person name="Nishida K"/>
            <person name="Terakita A"/>
            <person name="Kuratani S"/>
            <person name="Sato K"/>
            <person name="Hyodo S Kuraku.S."/>
        </authorList>
    </citation>
    <scope>NUCLEOTIDE SEQUENCE [LARGE SCALE GENOMIC DNA]</scope>
</reference>